<evidence type="ECO:0000313" key="2">
    <source>
        <dbReference type="EMBL" id="OGF93725.1"/>
    </source>
</evidence>
<gene>
    <name evidence="2" type="ORF">A3G54_02165</name>
</gene>
<accession>A0A1F5Y0M6</accession>
<feature type="transmembrane region" description="Helical" evidence="1">
    <location>
        <begin position="18"/>
        <end position="36"/>
    </location>
</feature>
<proteinExistence type="predicted"/>
<keyword evidence="1" id="KW-0472">Membrane</keyword>
<organism evidence="2 3">
    <name type="scientific">Candidatus Giovannonibacteria bacterium RIFCSPLOWO2_12_FULL_44_15</name>
    <dbReference type="NCBI Taxonomy" id="1798364"/>
    <lineage>
        <taxon>Bacteria</taxon>
        <taxon>Candidatus Giovannoniibacteriota</taxon>
    </lineage>
</organism>
<dbReference type="EMBL" id="MFIQ01000007">
    <property type="protein sequence ID" value="OGF93725.1"/>
    <property type="molecule type" value="Genomic_DNA"/>
</dbReference>
<name>A0A1F5Y0M6_9BACT</name>
<protein>
    <submittedName>
        <fullName evidence="2">Uncharacterized protein</fullName>
    </submittedName>
</protein>
<keyword evidence="1" id="KW-0812">Transmembrane</keyword>
<comment type="caution">
    <text evidence="2">The sequence shown here is derived from an EMBL/GenBank/DDBJ whole genome shotgun (WGS) entry which is preliminary data.</text>
</comment>
<reference evidence="2 3" key="1">
    <citation type="journal article" date="2016" name="Nat. Commun.">
        <title>Thousands of microbial genomes shed light on interconnected biogeochemical processes in an aquifer system.</title>
        <authorList>
            <person name="Anantharaman K."/>
            <person name="Brown C.T."/>
            <person name="Hug L.A."/>
            <person name="Sharon I."/>
            <person name="Castelle C.J."/>
            <person name="Probst A.J."/>
            <person name="Thomas B.C."/>
            <person name="Singh A."/>
            <person name="Wilkins M.J."/>
            <person name="Karaoz U."/>
            <person name="Brodie E.L."/>
            <person name="Williams K.H."/>
            <person name="Hubbard S.S."/>
            <person name="Banfield J.F."/>
        </authorList>
    </citation>
    <scope>NUCLEOTIDE SEQUENCE [LARGE SCALE GENOMIC DNA]</scope>
</reference>
<sequence length="155" mass="17284">MVAFLAIQAYNRKIMRSVFIALLVLSFIGVAVFGLFPMISAEHGHDVCIAVASQRFNCQKVSDALPYIAFHLNAFRIFSTAVFGNNVANFVLLFFVSLLIVASGIGIGIYPALPTLSKYDNRRRFFGSFSPPFKLEFTRWLALLENSPTTLWAPI</sequence>
<evidence type="ECO:0000256" key="1">
    <source>
        <dbReference type="SAM" id="Phobius"/>
    </source>
</evidence>
<evidence type="ECO:0000313" key="3">
    <source>
        <dbReference type="Proteomes" id="UP000178894"/>
    </source>
</evidence>
<dbReference type="STRING" id="1798364.A3G54_02165"/>
<dbReference type="AlphaFoldDB" id="A0A1F5Y0M6"/>
<dbReference type="Proteomes" id="UP000178894">
    <property type="component" value="Unassembled WGS sequence"/>
</dbReference>
<keyword evidence="1" id="KW-1133">Transmembrane helix</keyword>
<feature type="transmembrane region" description="Helical" evidence="1">
    <location>
        <begin position="90"/>
        <end position="113"/>
    </location>
</feature>